<dbReference type="InterPro" id="IPR003593">
    <property type="entry name" value="AAA+_ATPase"/>
</dbReference>
<feature type="region of interest" description="Disordered" evidence="10">
    <location>
        <begin position="403"/>
        <end position="422"/>
    </location>
</feature>
<dbReference type="GO" id="GO:0005524">
    <property type="term" value="F:ATP binding"/>
    <property type="evidence" value="ECO:0007669"/>
    <property type="project" value="UniProtKB-UniRule"/>
</dbReference>
<dbReference type="NCBIfam" id="TIGR03925">
    <property type="entry name" value="T7SS_EccC_b"/>
    <property type="match status" value="1"/>
</dbReference>
<dbReference type="PANTHER" id="PTHR22683">
    <property type="entry name" value="SPORULATION PROTEIN RELATED"/>
    <property type="match status" value="1"/>
</dbReference>
<evidence type="ECO:0000256" key="6">
    <source>
        <dbReference type="ARBA" id="ARBA00022840"/>
    </source>
</evidence>
<keyword evidence="7 11" id="KW-1133">Transmembrane helix</keyword>
<proteinExistence type="predicted"/>
<evidence type="ECO:0000256" key="7">
    <source>
        <dbReference type="ARBA" id="ARBA00022989"/>
    </source>
</evidence>
<keyword evidence="4" id="KW-0677">Repeat</keyword>
<dbReference type="SUPFAM" id="SSF52540">
    <property type="entry name" value="P-loop containing nucleoside triphosphate hydrolases"/>
    <property type="match status" value="3"/>
</dbReference>
<gene>
    <name evidence="13" type="primary">eccCa</name>
    <name evidence="13" type="ORF">EII34_10930</name>
</gene>
<dbReference type="InterPro" id="IPR002543">
    <property type="entry name" value="FtsK_dom"/>
</dbReference>
<evidence type="ECO:0000256" key="2">
    <source>
        <dbReference type="ARBA" id="ARBA00022475"/>
    </source>
</evidence>
<protein>
    <submittedName>
        <fullName evidence="13">Type VII secretion protein EccCa</fullName>
    </submittedName>
</protein>
<feature type="binding site" evidence="9">
    <location>
        <begin position="485"/>
        <end position="492"/>
    </location>
    <ligand>
        <name>ATP</name>
        <dbReference type="ChEBI" id="CHEBI:30616"/>
    </ligand>
</feature>
<dbReference type="GO" id="GO:0003677">
    <property type="term" value="F:DNA binding"/>
    <property type="evidence" value="ECO:0007669"/>
    <property type="project" value="InterPro"/>
</dbReference>
<evidence type="ECO:0000259" key="12">
    <source>
        <dbReference type="PROSITE" id="PS50901"/>
    </source>
</evidence>
<feature type="region of interest" description="Disordered" evidence="10">
    <location>
        <begin position="1"/>
        <end position="25"/>
    </location>
</feature>
<evidence type="ECO:0000256" key="3">
    <source>
        <dbReference type="ARBA" id="ARBA00022692"/>
    </source>
</evidence>
<dbReference type="Gene3D" id="3.40.50.300">
    <property type="entry name" value="P-loop containing nucleotide triphosphate hydrolases"/>
    <property type="match status" value="3"/>
</dbReference>
<accession>A0A3P1T677</accession>
<keyword evidence="5 9" id="KW-0547">Nucleotide-binding</keyword>
<dbReference type="InterPro" id="IPR023836">
    <property type="entry name" value="EccCa-like_Actinobacteria"/>
</dbReference>
<keyword evidence="6 9" id="KW-0067">ATP-binding</keyword>
<dbReference type="GO" id="GO:0005886">
    <property type="term" value="C:plasma membrane"/>
    <property type="evidence" value="ECO:0007669"/>
    <property type="project" value="UniProtKB-SubCell"/>
</dbReference>
<dbReference type="NCBIfam" id="TIGR03924">
    <property type="entry name" value="T7SS_EccC_a"/>
    <property type="match status" value="1"/>
</dbReference>
<sequence length="1326" mass="144996">MVRPTRDDLSKAPELPSGTIEVQSPPDQVEAAGMGNVLAMALPMMGSMGVMVFMAFSQTQNTRMLLMAGGMVFAMLGMVGFNIHRQVATHRRKVDTTRREYLAYLTQTRATVRTAARRQRDYVGWHLPEPDSLVLITQEGSRLWERQVSDETATQVRIGSSTQPLSMELVEPELPPLAKPDVVCLSAMRRFIDTHATVERLPFGVMLGDFSRIEVAGDASRARASIRAMIAHGATLSSPDLLRVAVLCDEAAKKHWEWVKWLPHARSEKVGDALGGARMVTSDLVELTRMLGEEFLTRGAFQPRGEGTPWPQLMLVLDGVELPALHPLGRPDGVAGVSVVTPVTSWGALTSRFVLRLILRGGDGAGAANLELLLLDQQPIHAVPDLMEVPQAEAVARRMVAWTKESRPETDSPVGKPDPKRSQDLMELIGCGDIRDFDPERRWRRREGRDLLRVPFGVTPEGAAVVLDIKESAQQGMGPHGLLIGATGSGKSEVLRTLVLAMALTHGPDQLNFVLVDFKGGATFAGMADLPHVSAMISNLESELSLVDRMQEALRGEMVRRQELLRRAGNYANVTDYEQGRLAGVHDGPPLPVLFIILDEFSELLSAKPEFVELFVAIGRLGRSMAIHLLLSSQRLESGRLRGLDSHLSYRIGLRTFSGAESREVLGVTDAYDLPPYPGVGYLKTGTEQMVRFRASYVAAPPPARRGGGGEARPGGAVQILPFTTGRVDGPEPTAIPEELPVAGDDVWRGRSQIDIAVARMKGHGTPAHQIWLPPLEVPATFDELMPDLVADPVLGLHSPSWRAKGPLRFPAGVVDLPLEQRRDVLEFDLSGAKGHFGVIGGPLAGKSTVLRSVVMALSLTHTPQEVQFYIIDLGGGTFTPFEGAAHVAGVASRDRRDVMNRMLAEVEALIDDRERFFRQHRIDSMESYRTGRAEGRFDDGYGDVFLVVDGWATLKTDFEGMDGRIIGLMGRALSFGVHVMVATSRWMDMRQQVADALGSRVELRLGDSFDSQFDRKVAGTVPHSRPGRGQDAGHHHVLSALPRIDGDPDPGTLVNGVTHALAAIAEAAPSPGPKLRLLPTMVSLDEVRALSTDPGRLALGVEETRLGAWTFDPRREGHLFVFGDGRCGKTSFLRGVVQEVMRLATPDQAQFFVVDYRRSLLGDVPEEYLAQYLTNPDQTEGYVKELAQYLRSRLPGAGVTTKQLRERSWWRGAEGWIIVDDYDLVATQSGNPLAVLQPLLAQALDIGFHVVIARRMGGASRAMYDPLLQGLRDLDATGLMMSGNPDEGMLLGRAKPSKLPAGRAQVFHRDLGHFMAQLPFCPPVE</sequence>
<dbReference type="InterPro" id="IPR050206">
    <property type="entry name" value="FtsK/SpoIIIE/SftA"/>
</dbReference>
<feature type="compositionally biased region" description="Basic and acidic residues" evidence="10">
    <location>
        <begin position="1"/>
        <end position="11"/>
    </location>
</feature>
<feature type="binding site" evidence="9">
    <location>
        <begin position="841"/>
        <end position="848"/>
    </location>
    <ligand>
        <name>ATP</name>
        <dbReference type="ChEBI" id="CHEBI:30616"/>
    </ligand>
</feature>
<dbReference type="PROSITE" id="PS50901">
    <property type="entry name" value="FTSK"/>
    <property type="match status" value="3"/>
</dbReference>
<dbReference type="InterPro" id="IPR023837">
    <property type="entry name" value="EccCb-like_Actinobacteria"/>
</dbReference>
<evidence type="ECO:0000256" key="4">
    <source>
        <dbReference type="ARBA" id="ARBA00022737"/>
    </source>
</evidence>
<comment type="subcellular location">
    <subcellularLocation>
        <location evidence="1">Cell membrane</location>
        <topology evidence="1">Multi-pass membrane protein</topology>
    </subcellularLocation>
</comment>
<feature type="domain" description="FtsK" evidence="12">
    <location>
        <begin position="462"/>
        <end position="663"/>
    </location>
</feature>
<evidence type="ECO:0000256" key="5">
    <source>
        <dbReference type="ARBA" id="ARBA00022741"/>
    </source>
</evidence>
<feature type="transmembrane region" description="Helical" evidence="11">
    <location>
        <begin position="64"/>
        <end position="83"/>
    </location>
</feature>
<dbReference type="Proteomes" id="UP000280819">
    <property type="component" value="Unassembled WGS sequence"/>
</dbReference>
<dbReference type="EMBL" id="RQZG01000012">
    <property type="protein sequence ID" value="RRD04336.1"/>
    <property type="molecule type" value="Genomic_DNA"/>
</dbReference>
<dbReference type="InterPro" id="IPR027417">
    <property type="entry name" value="P-loop_NTPase"/>
</dbReference>
<feature type="binding site" evidence="9">
    <location>
        <begin position="1124"/>
        <end position="1131"/>
    </location>
    <ligand>
        <name>ATP</name>
        <dbReference type="ChEBI" id="CHEBI:30616"/>
    </ligand>
</feature>
<dbReference type="OrthoDB" id="9807790at2"/>
<feature type="transmembrane region" description="Helical" evidence="11">
    <location>
        <begin position="37"/>
        <end position="57"/>
    </location>
</feature>
<feature type="domain" description="FtsK" evidence="12">
    <location>
        <begin position="1107"/>
        <end position="1290"/>
    </location>
</feature>
<feature type="domain" description="FtsK" evidence="12">
    <location>
        <begin position="823"/>
        <end position="1013"/>
    </location>
</feature>
<organism evidence="13 14">
    <name type="scientific">Arachnia propionica</name>
    <dbReference type="NCBI Taxonomy" id="1750"/>
    <lineage>
        <taxon>Bacteria</taxon>
        <taxon>Bacillati</taxon>
        <taxon>Actinomycetota</taxon>
        <taxon>Actinomycetes</taxon>
        <taxon>Propionibacteriales</taxon>
        <taxon>Propionibacteriaceae</taxon>
        <taxon>Arachnia</taxon>
    </lineage>
</organism>
<name>A0A3P1T677_9ACTN</name>
<reference evidence="13 14" key="1">
    <citation type="submission" date="2018-11" db="EMBL/GenBank/DDBJ databases">
        <title>Genomes From Bacteria Associated with the Canine Oral Cavity: a Test Case for Automated Genome-Based Taxonomic Assignment.</title>
        <authorList>
            <person name="Coil D.A."/>
            <person name="Jospin G."/>
            <person name="Darling A.E."/>
            <person name="Wallis C."/>
            <person name="Davis I.J."/>
            <person name="Harris S."/>
            <person name="Eisen J.A."/>
            <person name="Holcombe L.J."/>
            <person name="O'Flynn C."/>
        </authorList>
    </citation>
    <scope>NUCLEOTIDE SEQUENCE [LARGE SCALE GENOMIC DNA]</scope>
    <source>
        <strain evidence="13 14">OH887_COT-365</strain>
    </source>
</reference>
<evidence type="ECO:0000256" key="11">
    <source>
        <dbReference type="SAM" id="Phobius"/>
    </source>
</evidence>
<evidence type="ECO:0000256" key="1">
    <source>
        <dbReference type="ARBA" id="ARBA00004651"/>
    </source>
</evidence>
<dbReference type="PANTHER" id="PTHR22683:SF1">
    <property type="entry name" value="TYPE VII SECRETION SYSTEM PROTEIN ESSC"/>
    <property type="match status" value="1"/>
</dbReference>
<evidence type="ECO:0000313" key="13">
    <source>
        <dbReference type="EMBL" id="RRD04336.1"/>
    </source>
</evidence>
<evidence type="ECO:0000256" key="10">
    <source>
        <dbReference type="SAM" id="MobiDB-lite"/>
    </source>
</evidence>
<dbReference type="Pfam" id="PF01580">
    <property type="entry name" value="FtsK_SpoIIIE"/>
    <property type="match status" value="2"/>
</dbReference>
<keyword evidence="2" id="KW-1003">Cell membrane</keyword>
<keyword evidence="8 11" id="KW-0472">Membrane</keyword>
<evidence type="ECO:0000256" key="8">
    <source>
        <dbReference type="ARBA" id="ARBA00023136"/>
    </source>
</evidence>
<evidence type="ECO:0000256" key="9">
    <source>
        <dbReference type="PROSITE-ProRule" id="PRU00289"/>
    </source>
</evidence>
<keyword evidence="3 11" id="KW-0812">Transmembrane</keyword>
<dbReference type="SMART" id="SM00382">
    <property type="entry name" value="AAA"/>
    <property type="match status" value="3"/>
</dbReference>
<comment type="caution">
    <text evidence="13">The sequence shown here is derived from an EMBL/GenBank/DDBJ whole genome shotgun (WGS) entry which is preliminary data.</text>
</comment>
<evidence type="ECO:0000313" key="14">
    <source>
        <dbReference type="Proteomes" id="UP000280819"/>
    </source>
</evidence>